<evidence type="ECO:0000313" key="3">
    <source>
        <dbReference type="Proteomes" id="UP000042997"/>
    </source>
</evidence>
<dbReference type="GO" id="GO:0016787">
    <property type="term" value="F:hydrolase activity"/>
    <property type="evidence" value="ECO:0007669"/>
    <property type="project" value="UniProtKB-KW"/>
</dbReference>
<organism evidence="2 3">
    <name type="scientific">Rhodococcus ruber</name>
    <dbReference type="NCBI Taxonomy" id="1830"/>
    <lineage>
        <taxon>Bacteria</taxon>
        <taxon>Bacillati</taxon>
        <taxon>Actinomycetota</taxon>
        <taxon>Actinomycetes</taxon>
        <taxon>Mycobacteriales</taxon>
        <taxon>Nocardiaceae</taxon>
        <taxon>Rhodococcus</taxon>
    </lineage>
</organism>
<dbReference type="RefSeq" id="WP_052455365.1">
    <property type="nucleotide sequence ID" value="NZ_JAJNCM010000010.1"/>
</dbReference>
<name>A0A098BU99_9NOCA</name>
<protein>
    <submittedName>
        <fullName evidence="2">Peptidase/ glycoside hydrolase</fullName>
    </submittedName>
</protein>
<feature type="domain" description="DUF4185" evidence="1">
    <location>
        <begin position="17"/>
        <end position="333"/>
    </location>
</feature>
<dbReference type="AlphaFoldDB" id="A0A098BU99"/>
<gene>
    <name evidence="2" type="ORF">RHRU231_930183</name>
</gene>
<dbReference type="Proteomes" id="UP000042997">
    <property type="component" value="Unassembled WGS sequence"/>
</dbReference>
<evidence type="ECO:0000259" key="1">
    <source>
        <dbReference type="Pfam" id="PF13810"/>
    </source>
</evidence>
<dbReference type="Pfam" id="PF13810">
    <property type="entry name" value="DUF4185"/>
    <property type="match status" value="1"/>
</dbReference>
<dbReference type="OrthoDB" id="4789771at2"/>
<proteinExistence type="predicted"/>
<dbReference type="EMBL" id="CCSD01000109">
    <property type="protein sequence ID" value="CDZ92304.1"/>
    <property type="molecule type" value="Genomic_DNA"/>
</dbReference>
<dbReference type="InterPro" id="IPR025442">
    <property type="entry name" value="DUF4185"/>
</dbReference>
<reference evidence="2 3" key="1">
    <citation type="journal article" date="2014" name="Genome Announc.">
        <title>Draft Genome Sequence of Propane- and Butane-Oxidizing Actinobacterium Rhodococcus ruber IEGM 231.</title>
        <authorList>
            <person name="Ivshina I.B."/>
            <person name="Kuyukina M.S."/>
            <person name="Krivoruchko A.V."/>
            <person name="Barbe V."/>
            <person name="Fischer C."/>
        </authorList>
    </citation>
    <scope>NUCLEOTIDE SEQUENCE [LARGE SCALE GENOMIC DNA]</scope>
</reference>
<sequence>MSKVKDLNPIQNIPRPIGGTDLGIPIVLPNGRVGYIFGDTFGGTTQAAGGPDWRSPVIVTSPTRDMTQPIVIDGACRGGDQLWPYQHNNGTFTTVLPCDAIVIGGRVYLWVMVTAGLGGELWCEIWYSDDNGETWVNGTNSTTKWSTTAFRGQRVMMTWDRGRDGWVYAFSTGGLARNKNMLLWRVREADILDPTKWEGRCWIGGAWVWKANPADHEPGDMMPAGEKFGEIGYRWIQGHHVLSGFRSSSYESFVRLGYGPIENVNWHTAPITRPVRGAGLPFGYDVQPSLYGCYVHPDSKFEKADGTKSQFVMIVSQWDGVNGSVPYRSMQYRFTAPNKLGPLVVDPAPNDAQPGSEWDAILAEFVGQP</sequence>
<dbReference type="CDD" id="cd15482">
    <property type="entry name" value="Sialidase_non-viral"/>
    <property type="match status" value="1"/>
</dbReference>
<evidence type="ECO:0000313" key="2">
    <source>
        <dbReference type="EMBL" id="CDZ92304.1"/>
    </source>
</evidence>
<accession>A0A098BU99</accession>
<keyword evidence="2" id="KW-0378">Hydrolase</keyword>